<accession>A0AA46VUM8</accession>
<dbReference type="AlphaFoldDB" id="A0AA46VUM8"/>
<dbReference type="EMBL" id="CP036495">
    <property type="protein sequence ID" value="UZA68214.1"/>
    <property type="molecule type" value="Genomic_DNA"/>
</dbReference>
<dbReference type="SMART" id="SM00255">
    <property type="entry name" value="TIR"/>
    <property type="match status" value="1"/>
</dbReference>
<dbReference type="Pfam" id="PF13676">
    <property type="entry name" value="TIR_2"/>
    <property type="match status" value="1"/>
</dbReference>
<dbReference type="SUPFAM" id="SSF52200">
    <property type="entry name" value="Toll/Interleukin receptor TIR domain"/>
    <property type="match status" value="1"/>
</dbReference>
<keyword evidence="2" id="KW-0675">Receptor</keyword>
<protein>
    <submittedName>
        <fullName evidence="2">Toll/interleukin-1 receptor domain-containing protein</fullName>
    </submittedName>
</protein>
<evidence type="ECO:0000313" key="2">
    <source>
        <dbReference type="EMBL" id="UZA68214.1"/>
    </source>
</evidence>
<dbReference type="InterPro" id="IPR000157">
    <property type="entry name" value="TIR_dom"/>
</dbReference>
<dbReference type="GO" id="GO:0007165">
    <property type="term" value="P:signal transduction"/>
    <property type="evidence" value="ECO:0007669"/>
    <property type="project" value="InterPro"/>
</dbReference>
<gene>
    <name evidence="2" type="ORF">EZZ81_08275</name>
</gene>
<proteinExistence type="predicted"/>
<dbReference type="InterPro" id="IPR035897">
    <property type="entry name" value="Toll_tir_struct_dom_sf"/>
</dbReference>
<dbReference type="RefSeq" id="WP_029242301.1">
    <property type="nucleotide sequence ID" value="NZ_CP036495.1"/>
</dbReference>
<feature type="domain" description="TIR" evidence="1">
    <location>
        <begin position="1"/>
        <end position="123"/>
    </location>
</feature>
<sequence>MPIFVSYSHADKEKIDLIAGHLLRKRTSLWIDRWELRAGDSIINQVQEAVEGSSALLIMLSKASVESEWCKKELTAGLFRELDEKRVVTIPVLLDDCKIPIFLKDKMYADFRTDFDAGMSALLESVAQFSNSDQSRLEDTQGYLDWSCDYGLVGESYFVNYILVQSSEKTEMSFVTEIHCVYNDVATRRQMRYVENGVGWMGRTTNAFLLLDFAERSENEMFLILDSPVPQHKKFKFYDSKTGSETEVIVKARKMGNDNGKDQLINITDYFRRIVGYVTQTERKPTPEELETFKAIQMSPWQ</sequence>
<name>A0AA46VUM8_PSEVI</name>
<reference evidence="2" key="1">
    <citation type="submission" date="2019-02" db="EMBL/GenBank/DDBJ databases">
        <authorList>
            <person name="Lutz S."/>
            <person name="Schori C."/>
            <person name="Ahrens C.H."/>
            <person name="Gueguen E."/>
        </authorList>
    </citation>
    <scope>NUCLEOTIDE SEQUENCE</scope>
    <source>
        <strain evidence="2">Psy35</strain>
    </source>
</reference>
<organism evidence="2 3">
    <name type="scientific">Pseudomonas viridiflava</name>
    <name type="common">Phytomonas viridiflava</name>
    <dbReference type="NCBI Taxonomy" id="33069"/>
    <lineage>
        <taxon>Bacteria</taxon>
        <taxon>Pseudomonadati</taxon>
        <taxon>Pseudomonadota</taxon>
        <taxon>Gammaproteobacteria</taxon>
        <taxon>Pseudomonadales</taxon>
        <taxon>Pseudomonadaceae</taxon>
        <taxon>Pseudomonas</taxon>
    </lineage>
</organism>
<evidence type="ECO:0000259" key="1">
    <source>
        <dbReference type="PROSITE" id="PS50104"/>
    </source>
</evidence>
<dbReference type="Proteomes" id="UP001163644">
    <property type="component" value="Chromosome"/>
</dbReference>
<evidence type="ECO:0000313" key="3">
    <source>
        <dbReference type="Proteomes" id="UP001163644"/>
    </source>
</evidence>
<dbReference type="PROSITE" id="PS50104">
    <property type="entry name" value="TIR"/>
    <property type="match status" value="1"/>
</dbReference>
<dbReference type="Gene3D" id="3.40.50.10140">
    <property type="entry name" value="Toll/interleukin-1 receptor homology (TIR) domain"/>
    <property type="match status" value="1"/>
</dbReference>